<protein>
    <recommendedName>
        <fullName evidence="1">GP-PDE domain-containing protein</fullName>
    </recommendedName>
</protein>
<dbReference type="SUPFAM" id="SSF51695">
    <property type="entry name" value="PLC-like phosphodiesterases"/>
    <property type="match status" value="1"/>
</dbReference>
<dbReference type="RefSeq" id="WP_034627393.1">
    <property type="nucleotide sequence ID" value="NZ_AXNT01000033.1"/>
</dbReference>
<keyword evidence="3" id="KW-1185">Reference proteome</keyword>
<sequence length="92" mass="9994">RFVAGRRTGLTRAAARALRAVDCLQVPVAQGRLRVVDAGTVAAAHAAGRQVHVWTVNDPAQMRALLDLGVDGLVTDRADLLRDVLRERGTWR</sequence>
<evidence type="ECO:0000313" key="3">
    <source>
        <dbReference type="Proteomes" id="UP000029833"/>
    </source>
</evidence>
<dbReference type="PANTHER" id="PTHR43805:SF1">
    <property type="entry name" value="GP-PDE DOMAIN-CONTAINING PROTEIN"/>
    <property type="match status" value="1"/>
</dbReference>
<proteinExistence type="predicted"/>
<feature type="non-terminal residue" evidence="2">
    <location>
        <position position="1"/>
    </location>
</feature>
<dbReference type="GO" id="GO:0008081">
    <property type="term" value="F:phosphoric diester hydrolase activity"/>
    <property type="evidence" value="ECO:0007669"/>
    <property type="project" value="InterPro"/>
</dbReference>
<dbReference type="Gene3D" id="3.20.20.190">
    <property type="entry name" value="Phosphatidylinositol (PI) phosphodiesterase"/>
    <property type="match status" value="1"/>
</dbReference>
<dbReference type="PANTHER" id="PTHR43805">
    <property type="entry name" value="GLYCEROPHOSPHORYL DIESTER PHOSPHODIESTERASE"/>
    <property type="match status" value="1"/>
</dbReference>
<feature type="domain" description="GP-PDE" evidence="1">
    <location>
        <begin position="1"/>
        <end position="85"/>
    </location>
</feature>
<organism evidence="2 3">
    <name type="scientific">Cellulomonas cellasea DSM 20118</name>
    <dbReference type="NCBI Taxonomy" id="1408250"/>
    <lineage>
        <taxon>Bacteria</taxon>
        <taxon>Bacillati</taxon>
        <taxon>Actinomycetota</taxon>
        <taxon>Actinomycetes</taxon>
        <taxon>Micrococcales</taxon>
        <taxon>Cellulomonadaceae</taxon>
        <taxon>Cellulomonas</taxon>
    </lineage>
</organism>
<dbReference type="InterPro" id="IPR017946">
    <property type="entry name" value="PLC-like_Pdiesterase_TIM-brl"/>
</dbReference>
<dbReference type="AlphaFoldDB" id="A0A0A0B9K9"/>
<evidence type="ECO:0000313" key="2">
    <source>
        <dbReference type="EMBL" id="KGM02847.1"/>
    </source>
</evidence>
<comment type="caution">
    <text evidence="2">The sequence shown here is derived from an EMBL/GenBank/DDBJ whole genome shotgun (WGS) entry which is preliminary data.</text>
</comment>
<name>A0A0A0B9K9_9CELL</name>
<gene>
    <name evidence="2" type="ORF">Q760_10830</name>
</gene>
<dbReference type="InterPro" id="IPR030395">
    <property type="entry name" value="GP_PDE_dom"/>
</dbReference>
<accession>A0A0A0B9K9</accession>
<dbReference type="Pfam" id="PF03009">
    <property type="entry name" value="GDPD"/>
    <property type="match status" value="1"/>
</dbReference>
<evidence type="ECO:0000259" key="1">
    <source>
        <dbReference type="PROSITE" id="PS51704"/>
    </source>
</evidence>
<reference evidence="2 3" key="1">
    <citation type="submission" date="2013-10" db="EMBL/GenBank/DDBJ databases">
        <authorList>
            <person name="Wang G."/>
            <person name="Zhuang W."/>
        </authorList>
    </citation>
    <scope>NUCLEOTIDE SEQUENCE [LARGE SCALE GENOMIC DNA]</scope>
    <source>
        <strain evidence="2 3">DSM 20118</strain>
    </source>
</reference>
<dbReference type="GO" id="GO:0006629">
    <property type="term" value="P:lipid metabolic process"/>
    <property type="evidence" value="ECO:0007669"/>
    <property type="project" value="InterPro"/>
</dbReference>
<dbReference type="PROSITE" id="PS51704">
    <property type="entry name" value="GP_PDE"/>
    <property type="match status" value="1"/>
</dbReference>
<dbReference type="Proteomes" id="UP000029833">
    <property type="component" value="Unassembled WGS sequence"/>
</dbReference>
<dbReference type="EMBL" id="AXNT01000033">
    <property type="protein sequence ID" value="KGM02847.1"/>
    <property type="molecule type" value="Genomic_DNA"/>
</dbReference>